<reference evidence="17 18" key="1">
    <citation type="submission" date="2019-12" db="EMBL/GenBank/DDBJ databases">
        <title>Paraburkholderia acidiphila 7Q-K02 sp. nov and Paraburkholderia acidisoli DHF22 sp. nov., two strains isolated from forest soil.</title>
        <authorList>
            <person name="Gao Z."/>
            <person name="Qiu L."/>
        </authorList>
    </citation>
    <scope>NUCLEOTIDE SEQUENCE [LARGE SCALE GENOMIC DNA]</scope>
    <source>
        <strain evidence="17 18">DHF22</strain>
    </source>
</reference>
<evidence type="ECO:0000256" key="13">
    <source>
        <dbReference type="ARBA" id="ARBA00023204"/>
    </source>
</evidence>
<dbReference type="HAMAP" id="MF_01113">
    <property type="entry name" value="DNApol_IV"/>
    <property type="match status" value="1"/>
</dbReference>
<dbReference type="GO" id="GO:0006281">
    <property type="term" value="P:DNA repair"/>
    <property type="evidence" value="ECO:0007669"/>
    <property type="project" value="UniProtKB-UniRule"/>
</dbReference>
<dbReference type="InterPro" id="IPR001126">
    <property type="entry name" value="UmuC"/>
</dbReference>
<dbReference type="GO" id="GO:0003887">
    <property type="term" value="F:DNA-directed DNA polymerase activity"/>
    <property type="evidence" value="ECO:0007669"/>
    <property type="project" value="UniProtKB-UniRule"/>
</dbReference>
<dbReference type="GO" id="GO:0003684">
    <property type="term" value="F:damaged DNA binding"/>
    <property type="evidence" value="ECO:0007669"/>
    <property type="project" value="InterPro"/>
</dbReference>
<comment type="similarity">
    <text evidence="2 15">Belongs to the DNA polymerase type-Y family.</text>
</comment>
<dbReference type="InterPro" id="IPR050116">
    <property type="entry name" value="DNA_polymerase-Y"/>
</dbReference>
<comment type="catalytic activity">
    <reaction evidence="14 15">
        <text>DNA(n) + a 2'-deoxyribonucleoside 5'-triphosphate = DNA(n+1) + diphosphate</text>
        <dbReference type="Rhea" id="RHEA:22508"/>
        <dbReference type="Rhea" id="RHEA-COMP:17339"/>
        <dbReference type="Rhea" id="RHEA-COMP:17340"/>
        <dbReference type="ChEBI" id="CHEBI:33019"/>
        <dbReference type="ChEBI" id="CHEBI:61560"/>
        <dbReference type="ChEBI" id="CHEBI:173112"/>
        <dbReference type="EC" id="2.7.7.7"/>
    </reaction>
</comment>
<dbReference type="GO" id="GO:0005829">
    <property type="term" value="C:cytosol"/>
    <property type="evidence" value="ECO:0007669"/>
    <property type="project" value="TreeGrafter"/>
</dbReference>
<dbReference type="Proteomes" id="UP000433577">
    <property type="component" value="Chromosome 3"/>
</dbReference>
<dbReference type="InterPro" id="IPR043502">
    <property type="entry name" value="DNA/RNA_pol_sf"/>
</dbReference>
<dbReference type="EC" id="2.7.7.7" evidence="15"/>
<dbReference type="Pfam" id="PF11799">
    <property type="entry name" value="IMS_C"/>
    <property type="match status" value="1"/>
</dbReference>
<dbReference type="Gene3D" id="1.10.150.20">
    <property type="entry name" value="5' to 3' exonuclease, C-terminal subdomain"/>
    <property type="match status" value="1"/>
</dbReference>
<evidence type="ECO:0000313" key="18">
    <source>
        <dbReference type="Proteomes" id="UP000433577"/>
    </source>
</evidence>
<comment type="caution">
    <text evidence="15">Lacks conserved residue(s) required for the propagation of feature annotation.</text>
</comment>
<dbReference type="Gene3D" id="3.30.70.270">
    <property type="match status" value="1"/>
</dbReference>
<keyword evidence="6 15" id="KW-0548">Nucleotidyltransferase</keyword>
<dbReference type="InterPro" id="IPR036775">
    <property type="entry name" value="DNA_pol_Y-fam_lit_finger_sf"/>
</dbReference>
<keyword evidence="9 15" id="KW-0227">DNA damage</keyword>
<evidence type="ECO:0000259" key="16">
    <source>
        <dbReference type="PROSITE" id="PS50173"/>
    </source>
</evidence>
<evidence type="ECO:0000256" key="3">
    <source>
        <dbReference type="ARBA" id="ARBA00022457"/>
    </source>
</evidence>
<feature type="domain" description="UmuC" evidence="16">
    <location>
        <begin position="1"/>
        <end position="194"/>
    </location>
</feature>
<feature type="active site" evidence="15">
    <location>
        <position position="116"/>
    </location>
</feature>
<evidence type="ECO:0000256" key="4">
    <source>
        <dbReference type="ARBA" id="ARBA00022490"/>
    </source>
</evidence>
<comment type="subunit">
    <text evidence="15">Monomer.</text>
</comment>
<dbReference type="PROSITE" id="PS50173">
    <property type="entry name" value="UMUC"/>
    <property type="match status" value="1"/>
</dbReference>
<dbReference type="GO" id="GO:0042276">
    <property type="term" value="P:error-prone translesion synthesis"/>
    <property type="evidence" value="ECO:0007669"/>
    <property type="project" value="TreeGrafter"/>
</dbReference>
<keyword evidence="7 15" id="KW-0235">DNA replication</keyword>
<evidence type="ECO:0000256" key="7">
    <source>
        <dbReference type="ARBA" id="ARBA00022705"/>
    </source>
</evidence>
<dbReference type="Gene3D" id="3.30.1490.100">
    <property type="entry name" value="DNA polymerase, Y-family, little finger domain"/>
    <property type="match status" value="1"/>
</dbReference>
<dbReference type="SUPFAM" id="SSF100879">
    <property type="entry name" value="Lesion bypass DNA polymerase (Y-family), little finger domain"/>
    <property type="match status" value="1"/>
</dbReference>
<protein>
    <recommendedName>
        <fullName evidence="15">DNA polymerase IV</fullName>
        <shortName evidence="15">Pol IV</shortName>
        <ecNumber evidence="15">2.7.7.7</ecNumber>
    </recommendedName>
</protein>
<dbReference type="PANTHER" id="PTHR11076">
    <property type="entry name" value="DNA REPAIR POLYMERASE UMUC / TRANSFERASE FAMILY MEMBER"/>
    <property type="match status" value="1"/>
</dbReference>
<feature type="binding site" evidence="15">
    <location>
        <position position="115"/>
    </location>
    <ligand>
        <name>Mg(2+)</name>
        <dbReference type="ChEBI" id="CHEBI:18420"/>
    </ligand>
</feature>
<accession>A0A7Z2GPU3</accession>
<dbReference type="InterPro" id="IPR017961">
    <property type="entry name" value="DNA_pol_Y-fam_little_finger"/>
</dbReference>
<evidence type="ECO:0000256" key="2">
    <source>
        <dbReference type="ARBA" id="ARBA00010945"/>
    </source>
</evidence>
<keyword evidence="3 15" id="KW-0515">Mutator protein</keyword>
<dbReference type="GO" id="GO:0009432">
    <property type="term" value="P:SOS response"/>
    <property type="evidence" value="ECO:0007669"/>
    <property type="project" value="TreeGrafter"/>
</dbReference>
<dbReference type="AlphaFoldDB" id="A0A7Z2GPU3"/>
<dbReference type="FunFam" id="3.30.1490.100:FF:000004">
    <property type="entry name" value="DNA polymerase IV"/>
    <property type="match status" value="1"/>
</dbReference>
<dbReference type="GO" id="GO:0006261">
    <property type="term" value="P:DNA-templated DNA replication"/>
    <property type="evidence" value="ECO:0007669"/>
    <property type="project" value="UniProtKB-UniRule"/>
</dbReference>
<dbReference type="CDD" id="cd03586">
    <property type="entry name" value="PolY_Pol_IV_kappa"/>
    <property type="match status" value="1"/>
</dbReference>
<dbReference type="Pfam" id="PF00817">
    <property type="entry name" value="IMS"/>
    <property type="match status" value="1"/>
</dbReference>
<gene>
    <name evidence="15 17" type="primary">dinB</name>
    <name evidence="17" type="ORF">FAZ98_25610</name>
</gene>
<dbReference type="NCBIfam" id="NF002677">
    <property type="entry name" value="PRK02406.1"/>
    <property type="match status" value="1"/>
</dbReference>
<organism evidence="17 18">
    <name type="scientific">Paraburkholderia acidisoli</name>
    <dbReference type="NCBI Taxonomy" id="2571748"/>
    <lineage>
        <taxon>Bacteria</taxon>
        <taxon>Pseudomonadati</taxon>
        <taxon>Pseudomonadota</taxon>
        <taxon>Betaproteobacteria</taxon>
        <taxon>Burkholderiales</taxon>
        <taxon>Burkholderiaceae</taxon>
        <taxon>Paraburkholderia</taxon>
    </lineage>
</organism>
<dbReference type="EMBL" id="CP046915">
    <property type="protein sequence ID" value="QGZ65761.1"/>
    <property type="molecule type" value="Genomic_DNA"/>
</dbReference>
<keyword evidence="4 15" id="KW-0963">Cytoplasm</keyword>
<dbReference type="Gene3D" id="3.40.1170.60">
    <property type="match status" value="1"/>
</dbReference>
<comment type="function">
    <text evidence="15">Poorly processive, error-prone DNA polymerase involved in untargeted mutagenesis. Copies undamaged DNA at stalled replication forks, which arise in vivo from mismatched or misaligned primer ends. These misaligned primers can be extended by PolIV. Exhibits no 3'-5' exonuclease (proofreading) activity. May be involved in translesional synthesis, in conjunction with the beta clamp from PolIII.</text>
</comment>
<keyword evidence="11 15" id="KW-0239">DNA-directed DNA polymerase</keyword>
<keyword evidence="5 15" id="KW-0808">Transferase</keyword>
<keyword evidence="12 15" id="KW-0238">DNA-binding</keyword>
<keyword evidence="8 15" id="KW-0479">Metal-binding</keyword>
<evidence type="ECO:0000256" key="10">
    <source>
        <dbReference type="ARBA" id="ARBA00022842"/>
    </source>
</evidence>
<evidence type="ECO:0000256" key="11">
    <source>
        <dbReference type="ARBA" id="ARBA00022932"/>
    </source>
</evidence>
<dbReference type="InterPro" id="IPR043128">
    <property type="entry name" value="Rev_trsase/Diguanyl_cyclase"/>
</dbReference>
<dbReference type="InterPro" id="IPR053848">
    <property type="entry name" value="IMS_HHH_1"/>
</dbReference>
<evidence type="ECO:0000256" key="5">
    <source>
        <dbReference type="ARBA" id="ARBA00022679"/>
    </source>
</evidence>
<name>A0A7Z2GPU3_9BURK</name>
<dbReference type="KEGG" id="pacs:FAZ98_25610"/>
<evidence type="ECO:0000256" key="8">
    <source>
        <dbReference type="ARBA" id="ARBA00022723"/>
    </source>
</evidence>
<evidence type="ECO:0000313" key="17">
    <source>
        <dbReference type="EMBL" id="QGZ65761.1"/>
    </source>
</evidence>
<proteinExistence type="inferred from homology"/>
<evidence type="ECO:0000256" key="1">
    <source>
        <dbReference type="ARBA" id="ARBA00004496"/>
    </source>
</evidence>
<keyword evidence="18" id="KW-1185">Reference proteome</keyword>
<dbReference type="PANTHER" id="PTHR11076:SF33">
    <property type="entry name" value="DNA POLYMERASE KAPPA"/>
    <property type="match status" value="1"/>
</dbReference>
<dbReference type="InterPro" id="IPR022880">
    <property type="entry name" value="DNApol_IV"/>
</dbReference>
<feature type="site" description="Substrate discrimination" evidence="15">
    <location>
        <position position="5"/>
    </location>
</feature>
<keyword evidence="13 15" id="KW-0234">DNA repair</keyword>
<sequence length="373" mass="41170">MDAFYASVELLRYPELRGQAVVIGGGRNAAPELLANGTRRFARLRDYVGRGVVTTSTYEARAFGVFSAMGMMKAAQLAPEAILLPTDFDSYRRYSRLFKDAVHTFTDQIEDRGIDEIYIDLTEVEGESRELGERIKRAVNQATGLTCSIAIAPNKLLAKIGSELDKPDGLTILTSADLETRIWPLAAKKVNGIGPRASERLASLGMNTIGDVAAADLGVLQENFGQKYAAWLARIAQGHDERAVVVSSEPKSMSRETTFERDMHVRRDRETLTPALSQLCERVAQDLERKGYSARTVGIKIKFADFKIVTRDLSLPHAVSTAQEIRRAAGECLKRVDLDRRIRLIGVRASALERFSADNPAPRQVQGELPFGS</sequence>
<comment type="cofactor">
    <cofactor evidence="15">
        <name>Mg(2+)</name>
        <dbReference type="ChEBI" id="CHEBI:18420"/>
    </cofactor>
    <text evidence="15">Binds 2 magnesium ions per subunit.</text>
</comment>
<evidence type="ECO:0000256" key="15">
    <source>
        <dbReference type="HAMAP-Rule" id="MF_01113"/>
    </source>
</evidence>
<evidence type="ECO:0000256" key="12">
    <source>
        <dbReference type="ARBA" id="ARBA00023125"/>
    </source>
</evidence>
<evidence type="ECO:0000256" key="6">
    <source>
        <dbReference type="ARBA" id="ARBA00022695"/>
    </source>
</evidence>
<dbReference type="Pfam" id="PF21999">
    <property type="entry name" value="IMS_HHH_1"/>
    <property type="match status" value="1"/>
</dbReference>
<dbReference type="OrthoDB" id="9808813at2"/>
<keyword evidence="10 15" id="KW-0460">Magnesium</keyword>
<evidence type="ECO:0000256" key="14">
    <source>
        <dbReference type="ARBA" id="ARBA00049244"/>
    </source>
</evidence>
<comment type="subcellular location">
    <subcellularLocation>
        <location evidence="1 15">Cytoplasm</location>
    </subcellularLocation>
</comment>
<dbReference type="GO" id="GO:0000287">
    <property type="term" value="F:magnesium ion binding"/>
    <property type="evidence" value="ECO:0007669"/>
    <property type="project" value="UniProtKB-UniRule"/>
</dbReference>
<evidence type="ECO:0000256" key="9">
    <source>
        <dbReference type="ARBA" id="ARBA00022763"/>
    </source>
</evidence>
<dbReference type="SUPFAM" id="SSF56672">
    <property type="entry name" value="DNA/RNA polymerases"/>
    <property type="match status" value="1"/>
</dbReference>